<gene>
    <name evidence="2" type="ORF">N0D28_03540</name>
</gene>
<proteinExistence type="predicted"/>
<feature type="region of interest" description="Disordered" evidence="1">
    <location>
        <begin position="263"/>
        <end position="340"/>
    </location>
</feature>
<reference evidence="2" key="1">
    <citation type="submission" date="2022-09" db="EMBL/GenBank/DDBJ databases">
        <title>genome sequence of Deinococcus rubellus.</title>
        <authorList>
            <person name="Srinivasan S."/>
        </authorList>
    </citation>
    <scope>NUCLEOTIDE SEQUENCE</scope>
    <source>
        <strain evidence="2">Ant6</strain>
    </source>
</reference>
<protein>
    <submittedName>
        <fullName evidence="2">Collagen-like protein</fullName>
    </submittedName>
</protein>
<keyword evidence="3" id="KW-1185">Reference proteome</keyword>
<dbReference type="Proteomes" id="UP001060261">
    <property type="component" value="Chromosome"/>
</dbReference>
<dbReference type="PANTHER" id="PTHR24637:SF421">
    <property type="entry name" value="CUTICLE COLLAGEN DPY-2"/>
    <property type="match status" value="1"/>
</dbReference>
<dbReference type="EMBL" id="CP104213">
    <property type="protein sequence ID" value="UWX64745.1"/>
    <property type="molecule type" value="Genomic_DNA"/>
</dbReference>
<evidence type="ECO:0000313" key="3">
    <source>
        <dbReference type="Proteomes" id="UP001060261"/>
    </source>
</evidence>
<feature type="compositionally biased region" description="Low complexity" evidence="1">
    <location>
        <begin position="307"/>
        <end position="333"/>
    </location>
</feature>
<dbReference type="RefSeq" id="WP_260561006.1">
    <property type="nucleotide sequence ID" value="NZ_BAABEC010000009.1"/>
</dbReference>
<accession>A0ABY5YHZ2</accession>
<evidence type="ECO:0000256" key="1">
    <source>
        <dbReference type="SAM" id="MobiDB-lite"/>
    </source>
</evidence>
<dbReference type="PANTHER" id="PTHR24637">
    <property type="entry name" value="COLLAGEN"/>
    <property type="match status" value="1"/>
</dbReference>
<name>A0ABY5YHZ2_9DEIO</name>
<sequence length="467" mass="46013">MSWLKVTGMIPAETDNAWVSGTVTATPARSDDEGWADGTRRAVWPIEGVLAGGGTRVQARQGGDFYLPGADIGESADPPCIELLAELTDQQGRVRRFKSVGKVAASAPGEWSLNAPLGSLVVKGLNSGPNSWLETTVADVVAAAADARAATAAQAQQMVQSEQLQQQLQDLDVSGAQAAAAAKPDALAAAAAKPDALIAAAAKTDALAAAAAKPDALAAAVAKPDALAAAAAKPDALAAAALLPTLAAGQGQLASALSAAAAMTTGPAGPQGPAGPTGAGVAGPAGPQGPAGPPGATGPTGAGVAGPQGPQGATGPAGPTGATGSAGTDGASAGDHRFQFIGSNSTSQGLSGGLNAALSLPVSMETWDTDNYHSSGALTRITIPAGLGGIYVLSVTSPSLTNVNWLLKKNGSLNLYTNSLAGQSLIVPYVEIMLNAGDYLELWANNQSGSPVTLSALSTNFTLRKVN</sequence>
<evidence type="ECO:0000313" key="2">
    <source>
        <dbReference type="EMBL" id="UWX64745.1"/>
    </source>
</evidence>
<organism evidence="2 3">
    <name type="scientific">Deinococcus rubellus</name>
    <dbReference type="NCBI Taxonomy" id="1889240"/>
    <lineage>
        <taxon>Bacteria</taxon>
        <taxon>Thermotogati</taxon>
        <taxon>Deinococcota</taxon>
        <taxon>Deinococci</taxon>
        <taxon>Deinococcales</taxon>
        <taxon>Deinococcaceae</taxon>
        <taxon>Deinococcus</taxon>
    </lineage>
</organism>